<keyword evidence="1" id="KW-0472">Membrane</keyword>
<evidence type="ECO:0000256" key="1">
    <source>
        <dbReference type="SAM" id="Phobius"/>
    </source>
</evidence>
<reference evidence="2 3" key="1">
    <citation type="submission" date="2022-10" db="EMBL/GenBank/DDBJ databases">
        <title>The complete genomes of actinobacterial strains from the NBC collection.</title>
        <authorList>
            <person name="Joergensen T.S."/>
            <person name="Alvarez Arevalo M."/>
            <person name="Sterndorff E.B."/>
            <person name="Faurdal D."/>
            <person name="Vuksanovic O."/>
            <person name="Mourched A.-S."/>
            <person name="Charusanti P."/>
            <person name="Shaw S."/>
            <person name="Blin K."/>
            <person name="Weber T."/>
        </authorList>
    </citation>
    <scope>NUCLEOTIDE SEQUENCE [LARGE SCALE GENOMIC DNA]</scope>
    <source>
        <strain evidence="2 3">NBC_00319</strain>
    </source>
</reference>
<evidence type="ECO:0000313" key="2">
    <source>
        <dbReference type="EMBL" id="WUM19390.1"/>
    </source>
</evidence>
<dbReference type="Proteomes" id="UP001432128">
    <property type="component" value="Chromosome"/>
</dbReference>
<feature type="transmembrane region" description="Helical" evidence="1">
    <location>
        <begin position="74"/>
        <end position="94"/>
    </location>
</feature>
<dbReference type="EMBL" id="CP108021">
    <property type="protein sequence ID" value="WUM19390.1"/>
    <property type="molecule type" value="Genomic_DNA"/>
</dbReference>
<gene>
    <name evidence="2" type="ORF">OG579_17025</name>
</gene>
<dbReference type="KEGG" id="whr:OG579_17025"/>
<keyword evidence="1" id="KW-0812">Transmembrane</keyword>
<keyword evidence="1" id="KW-1133">Transmembrane helix</keyword>
<sequence length="102" mass="11002">MSVSVFLLCLGLTARATRLVTDDRILAAVRARLIGRYGPDAFLPYLVGCPWCMSPYIAGGVYSIGWWWGDTTAFVIVAAAASASWLYGIAATWADPLDTGRL</sequence>
<proteinExistence type="predicted"/>
<dbReference type="RefSeq" id="WP_328856899.1">
    <property type="nucleotide sequence ID" value="NZ_CP108021.1"/>
</dbReference>
<name>A0AAU4K003_9NOCA</name>
<protein>
    <recommendedName>
        <fullName evidence="4">DUF1360 domain-containing protein</fullName>
    </recommendedName>
</protein>
<evidence type="ECO:0008006" key="4">
    <source>
        <dbReference type="Google" id="ProtNLM"/>
    </source>
</evidence>
<accession>A0AAU4K003</accession>
<organism evidence="2 3">
    <name type="scientific">Williamsia herbipolensis</name>
    <dbReference type="NCBI Taxonomy" id="1603258"/>
    <lineage>
        <taxon>Bacteria</taxon>
        <taxon>Bacillati</taxon>
        <taxon>Actinomycetota</taxon>
        <taxon>Actinomycetes</taxon>
        <taxon>Mycobacteriales</taxon>
        <taxon>Nocardiaceae</taxon>
        <taxon>Williamsia</taxon>
    </lineage>
</organism>
<feature type="transmembrane region" description="Helical" evidence="1">
    <location>
        <begin position="42"/>
        <end position="62"/>
    </location>
</feature>
<keyword evidence="3" id="KW-1185">Reference proteome</keyword>
<evidence type="ECO:0000313" key="3">
    <source>
        <dbReference type="Proteomes" id="UP001432128"/>
    </source>
</evidence>
<dbReference type="AlphaFoldDB" id="A0AAU4K003"/>